<proteinExistence type="predicted"/>
<dbReference type="AlphaFoldDB" id="A0A1G8Y2Q3"/>
<feature type="compositionally biased region" description="Gly residues" evidence="1">
    <location>
        <begin position="75"/>
        <end position="100"/>
    </location>
</feature>
<dbReference type="STRING" id="571298.SAMN04488026_10285"/>
<keyword evidence="3" id="KW-1185">Reference proteome</keyword>
<reference evidence="2 3" key="1">
    <citation type="submission" date="2016-10" db="EMBL/GenBank/DDBJ databases">
        <authorList>
            <person name="de Groot N.N."/>
        </authorList>
    </citation>
    <scope>NUCLEOTIDE SEQUENCE [LARGE SCALE GENOMIC DNA]</scope>
    <source>
        <strain evidence="2 3">DSM 25294</strain>
    </source>
</reference>
<feature type="region of interest" description="Disordered" evidence="1">
    <location>
        <begin position="69"/>
        <end position="120"/>
    </location>
</feature>
<dbReference type="EMBL" id="FNEK01000028">
    <property type="protein sequence ID" value="SDJ97102.1"/>
    <property type="molecule type" value="Genomic_DNA"/>
</dbReference>
<evidence type="ECO:0000256" key="1">
    <source>
        <dbReference type="SAM" id="MobiDB-lite"/>
    </source>
</evidence>
<sequence length="120" mass="13083">MDLFAHRIHNAEYVNGVVRLECSILRPDEKGEYHPDSVKPEDTTFSVNLPLQGFMRSIGVMRELVNKLQEDGTIKGQGDGGGAPGGQGRGARGGQRGGQGRPQLKDLSEENRSDDDDHLV</sequence>
<accession>A0A1G8Y2Q3</accession>
<gene>
    <name evidence="2" type="ORF">SAMN04488026_10285</name>
</gene>
<protein>
    <submittedName>
        <fullName evidence="2">Uncharacterized protein</fullName>
    </submittedName>
</protein>
<evidence type="ECO:0000313" key="2">
    <source>
        <dbReference type="EMBL" id="SDJ97102.1"/>
    </source>
</evidence>
<evidence type="ECO:0000313" key="3">
    <source>
        <dbReference type="Proteomes" id="UP000199382"/>
    </source>
</evidence>
<organism evidence="2 3">
    <name type="scientific">Aliiruegeria lutimaris</name>
    <dbReference type="NCBI Taxonomy" id="571298"/>
    <lineage>
        <taxon>Bacteria</taxon>
        <taxon>Pseudomonadati</taxon>
        <taxon>Pseudomonadota</taxon>
        <taxon>Alphaproteobacteria</taxon>
        <taxon>Rhodobacterales</taxon>
        <taxon>Roseobacteraceae</taxon>
        <taxon>Aliiruegeria</taxon>
    </lineage>
</organism>
<dbReference type="OrthoDB" id="5458608at2"/>
<name>A0A1G8Y2Q3_9RHOB</name>
<dbReference type="RefSeq" id="WP_139188394.1">
    <property type="nucleotide sequence ID" value="NZ_FNEK01000028.1"/>
</dbReference>
<dbReference type="Proteomes" id="UP000199382">
    <property type="component" value="Unassembled WGS sequence"/>
</dbReference>